<evidence type="ECO:0000259" key="2">
    <source>
        <dbReference type="SMART" id="SM00043"/>
    </source>
</evidence>
<dbReference type="OMA" id="TKVCNVE"/>
<dbReference type="GO" id="GO:0004869">
    <property type="term" value="F:cysteine-type endopeptidase inhibitor activity"/>
    <property type="evidence" value="ECO:0007669"/>
    <property type="project" value="InterPro"/>
</dbReference>
<dbReference type="SMART" id="SM00043">
    <property type="entry name" value="CY"/>
    <property type="match status" value="1"/>
</dbReference>
<dbReference type="OrthoDB" id="1908104at2759"/>
<evidence type="ECO:0000313" key="3">
    <source>
        <dbReference type="EMBL" id="ALC45434.1"/>
    </source>
</evidence>
<dbReference type="InterPro" id="IPR046350">
    <property type="entry name" value="Cystatin_sf"/>
</dbReference>
<dbReference type="Pfam" id="PF00031">
    <property type="entry name" value="Cystatin"/>
    <property type="match status" value="1"/>
</dbReference>
<dbReference type="InterPro" id="IPR000010">
    <property type="entry name" value="Cystatin_dom"/>
</dbReference>
<dbReference type="CDD" id="cd00042">
    <property type="entry name" value="CY"/>
    <property type="match status" value="1"/>
</dbReference>
<proteinExistence type="inferred from homology"/>
<dbReference type="PROSITE" id="PS00287">
    <property type="entry name" value="CYSTATIN"/>
    <property type="match status" value="1"/>
</dbReference>
<reference evidence="3 4" key="1">
    <citation type="submission" date="2015-08" db="EMBL/GenBank/DDBJ databases">
        <title>Ancestral chromatin configuration constrains chromatin evolution on differentiating sex chromosomes in Drosophila.</title>
        <authorList>
            <person name="Zhou Q."/>
            <person name="Bachtrog D."/>
        </authorList>
    </citation>
    <scope>NUCLEOTIDE SEQUENCE [LARGE SCALE GENOMIC DNA]</scope>
    <source>
        <tissue evidence="3">Whole larvae</tissue>
    </source>
</reference>
<accession>A0A0M4EGV6</accession>
<gene>
    <name evidence="3" type="ORF">Dbus_chr3Rg184</name>
</gene>
<keyword evidence="4" id="KW-1185">Reference proteome</keyword>
<dbReference type="InterPro" id="IPR018073">
    <property type="entry name" value="Prot_inh_cystat_CS"/>
</dbReference>
<evidence type="ECO:0000313" key="4">
    <source>
        <dbReference type="Proteomes" id="UP000494163"/>
    </source>
</evidence>
<dbReference type="InterPro" id="IPR053128">
    <property type="entry name" value="Cystatin-like"/>
</dbReference>
<feature type="domain" description="Cystatin" evidence="2">
    <location>
        <begin position="1"/>
        <end position="88"/>
    </location>
</feature>
<dbReference type="PANTHER" id="PTHR12319:SF2">
    <property type="entry name" value="CYSTATIN-LIKE PROTEIN-RELATED"/>
    <property type="match status" value="1"/>
</dbReference>
<dbReference type="EMBL" id="CP012526">
    <property type="protein sequence ID" value="ALC45434.1"/>
    <property type="molecule type" value="Genomic_DNA"/>
</dbReference>
<dbReference type="Gene3D" id="3.10.450.10">
    <property type="match status" value="1"/>
</dbReference>
<comment type="similarity">
    <text evidence="1">Belongs to the cystatin family.</text>
</comment>
<sequence length="98" mass="10689">LGGVEELSGAGLKEAEDTLNLSLTKLAAGEGPNYKLGKIISARKQVVSGFKYYYEVELVEGSKTKTCKVEIWSQPWMPNGVEVIFDCPDGKVTKKHNA</sequence>
<dbReference type="SUPFAM" id="SSF54403">
    <property type="entry name" value="Cystatin/monellin"/>
    <property type="match status" value="1"/>
</dbReference>
<dbReference type="PANTHER" id="PTHR12319">
    <property type="entry name" value="CYSTATIN-RELATED"/>
    <property type="match status" value="1"/>
</dbReference>
<dbReference type="AlphaFoldDB" id="A0A0M4EGV6"/>
<organism evidence="3 4">
    <name type="scientific">Drosophila busckii</name>
    <name type="common">Fruit fly</name>
    <dbReference type="NCBI Taxonomy" id="30019"/>
    <lineage>
        <taxon>Eukaryota</taxon>
        <taxon>Metazoa</taxon>
        <taxon>Ecdysozoa</taxon>
        <taxon>Arthropoda</taxon>
        <taxon>Hexapoda</taxon>
        <taxon>Insecta</taxon>
        <taxon>Pterygota</taxon>
        <taxon>Neoptera</taxon>
        <taxon>Endopterygota</taxon>
        <taxon>Diptera</taxon>
        <taxon>Brachycera</taxon>
        <taxon>Muscomorpha</taxon>
        <taxon>Ephydroidea</taxon>
        <taxon>Drosophilidae</taxon>
        <taxon>Drosophila</taxon>
    </lineage>
</organism>
<feature type="non-terminal residue" evidence="3">
    <location>
        <position position="98"/>
    </location>
</feature>
<protein>
    <submittedName>
        <fullName evidence="3">CG15369</fullName>
    </submittedName>
</protein>
<name>A0A0M4EGV6_DROBS</name>
<feature type="non-terminal residue" evidence="3">
    <location>
        <position position="1"/>
    </location>
</feature>
<dbReference type="Proteomes" id="UP000494163">
    <property type="component" value="Chromosome 3R"/>
</dbReference>
<evidence type="ECO:0000256" key="1">
    <source>
        <dbReference type="ARBA" id="ARBA00009403"/>
    </source>
</evidence>